<keyword evidence="2" id="KW-0472">Membrane</keyword>
<comment type="caution">
    <text evidence="3">The sequence shown here is derived from an EMBL/GenBank/DDBJ whole genome shotgun (WGS) entry which is preliminary data.</text>
</comment>
<keyword evidence="2" id="KW-1133">Transmembrane helix</keyword>
<feature type="transmembrane region" description="Helical" evidence="2">
    <location>
        <begin position="12"/>
        <end position="30"/>
    </location>
</feature>
<dbReference type="Proteomes" id="UP001476247">
    <property type="component" value="Unassembled WGS sequence"/>
</dbReference>
<protein>
    <submittedName>
        <fullName evidence="3">Uncharacterized protein</fullName>
    </submittedName>
</protein>
<feature type="transmembrane region" description="Helical" evidence="2">
    <location>
        <begin position="107"/>
        <end position="128"/>
    </location>
</feature>
<dbReference type="EMBL" id="BAABUJ010000063">
    <property type="protein sequence ID" value="GAA5806358.1"/>
    <property type="molecule type" value="Genomic_DNA"/>
</dbReference>
<evidence type="ECO:0000313" key="4">
    <source>
        <dbReference type="Proteomes" id="UP001476247"/>
    </source>
</evidence>
<feature type="region of interest" description="Disordered" evidence="1">
    <location>
        <begin position="253"/>
        <end position="274"/>
    </location>
</feature>
<keyword evidence="2" id="KW-0812">Transmembrane</keyword>
<sequence length="316" mass="35668">MFMRLIILEHDRYSRWIKIVGVFLITLRFADWPYELAFHSIQQKLMEQAPQSGAQCWVEGSGVIILNFVGDALANLFLSGMFVRRLFIHINLSKSLMSYQNKVIEKIARKSLICLAFTFVVNLAMNLLKVTMFLGNHSDAFTVYFQIVESTLLVEALRNDGNNTNSQTNSSFCEGCHKEISHNASRSPNNEEHHSQALIKTFRNSTERNKYNSTYTNDTSDTIHRVDTVASMEPALFLEKPHIGGSRAMCYPSEHSGSVQKRNTDHVVSPSDLETGSHESFAMHITRQPSTLRTSSSTAIDSNQGLDDKVVNWGRG</sequence>
<name>A0ABP9YHC9_9FUNG</name>
<reference evidence="3 4" key="1">
    <citation type="submission" date="2024-04" db="EMBL/GenBank/DDBJ databases">
        <title>genome sequences of Mucor flavus KT1a and Helicostylum pulchrum KT1b strains isolation_sourced from the surface of a dry-aged beef.</title>
        <authorList>
            <person name="Toyotome T."/>
            <person name="Hosono M."/>
            <person name="Torimaru M."/>
            <person name="Fukuda K."/>
            <person name="Mikami N."/>
        </authorList>
    </citation>
    <scope>NUCLEOTIDE SEQUENCE [LARGE SCALE GENOMIC DNA]</scope>
    <source>
        <strain evidence="3 4">KT1b</strain>
    </source>
</reference>
<accession>A0ABP9YHC9</accession>
<proteinExistence type="predicted"/>
<feature type="transmembrane region" description="Helical" evidence="2">
    <location>
        <begin position="64"/>
        <end position="87"/>
    </location>
</feature>
<organism evidence="3 4">
    <name type="scientific">Helicostylum pulchrum</name>
    <dbReference type="NCBI Taxonomy" id="562976"/>
    <lineage>
        <taxon>Eukaryota</taxon>
        <taxon>Fungi</taxon>
        <taxon>Fungi incertae sedis</taxon>
        <taxon>Mucoromycota</taxon>
        <taxon>Mucoromycotina</taxon>
        <taxon>Mucoromycetes</taxon>
        <taxon>Mucorales</taxon>
        <taxon>Mucorineae</taxon>
        <taxon>Mucoraceae</taxon>
        <taxon>Helicostylum</taxon>
    </lineage>
</organism>
<evidence type="ECO:0000256" key="2">
    <source>
        <dbReference type="SAM" id="Phobius"/>
    </source>
</evidence>
<evidence type="ECO:0000313" key="3">
    <source>
        <dbReference type="EMBL" id="GAA5806358.1"/>
    </source>
</evidence>
<gene>
    <name evidence="3" type="ORF">HPULCUR_011891</name>
</gene>
<keyword evidence="4" id="KW-1185">Reference proteome</keyword>
<evidence type="ECO:0000256" key="1">
    <source>
        <dbReference type="SAM" id="MobiDB-lite"/>
    </source>
</evidence>